<keyword evidence="3" id="KW-1185">Reference proteome</keyword>
<name>A0A200QW16_MACCD</name>
<feature type="region of interest" description="Disordered" evidence="1">
    <location>
        <begin position="42"/>
        <end position="107"/>
    </location>
</feature>
<dbReference type="InParanoid" id="A0A200QW16"/>
<comment type="caution">
    <text evidence="2">The sequence shown here is derived from an EMBL/GenBank/DDBJ whole genome shotgun (WGS) entry which is preliminary data.</text>
</comment>
<reference evidence="2 3" key="1">
    <citation type="journal article" date="2017" name="Mol. Plant">
        <title>The Genome of Medicinal Plant Macleaya cordata Provides New Insights into Benzylisoquinoline Alkaloids Metabolism.</title>
        <authorList>
            <person name="Liu X."/>
            <person name="Liu Y."/>
            <person name="Huang P."/>
            <person name="Ma Y."/>
            <person name="Qing Z."/>
            <person name="Tang Q."/>
            <person name="Cao H."/>
            <person name="Cheng P."/>
            <person name="Zheng Y."/>
            <person name="Yuan Z."/>
            <person name="Zhou Y."/>
            <person name="Liu J."/>
            <person name="Tang Z."/>
            <person name="Zhuo Y."/>
            <person name="Zhang Y."/>
            <person name="Yu L."/>
            <person name="Huang J."/>
            <person name="Yang P."/>
            <person name="Peng Q."/>
            <person name="Zhang J."/>
            <person name="Jiang W."/>
            <person name="Zhang Z."/>
            <person name="Lin K."/>
            <person name="Ro D.K."/>
            <person name="Chen X."/>
            <person name="Xiong X."/>
            <person name="Shang Y."/>
            <person name="Huang S."/>
            <person name="Zeng J."/>
        </authorList>
    </citation>
    <scope>NUCLEOTIDE SEQUENCE [LARGE SCALE GENOMIC DNA]</scope>
    <source>
        <strain evidence="3">cv. BLH2017</strain>
        <tissue evidence="2">Root</tissue>
    </source>
</reference>
<proteinExistence type="predicted"/>
<accession>A0A200QW16</accession>
<feature type="compositionally biased region" description="Acidic residues" evidence="1">
    <location>
        <begin position="63"/>
        <end position="72"/>
    </location>
</feature>
<evidence type="ECO:0000256" key="1">
    <source>
        <dbReference type="SAM" id="MobiDB-lite"/>
    </source>
</evidence>
<dbReference type="EMBL" id="MVGT01001026">
    <property type="protein sequence ID" value="OVA14667.1"/>
    <property type="molecule type" value="Genomic_DNA"/>
</dbReference>
<gene>
    <name evidence="2" type="ORF">BVC80_1817g1</name>
</gene>
<feature type="compositionally biased region" description="Acidic residues" evidence="1">
    <location>
        <begin position="87"/>
        <end position="107"/>
    </location>
</feature>
<dbReference type="AlphaFoldDB" id="A0A200QW16"/>
<sequence length="107" mass="12499">MTQKACESAQRREIGSLYNTRGDFVRDGDDLTWTQVREAREPIEVGPRTRSRKQRSEYSLVDEREEDEETQEPLDMNMDDMIHEDDLVNEGGEDGIIGEDDERDDYL</sequence>
<dbReference type="Proteomes" id="UP000195402">
    <property type="component" value="Unassembled WGS sequence"/>
</dbReference>
<organism evidence="2 3">
    <name type="scientific">Macleaya cordata</name>
    <name type="common">Five-seeded plume-poppy</name>
    <name type="synonym">Bocconia cordata</name>
    <dbReference type="NCBI Taxonomy" id="56857"/>
    <lineage>
        <taxon>Eukaryota</taxon>
        <taxon>Viridiplantae</taxon>
        <taxon>Streptophyta</taxon>
        <taxon>Embryophyta</taxon>
        <taxon>Tracheophyta</taxon>
        <taxon>Spermatophyta</taxon>
        <taxon>Magnoliopsida</taxon>
        <taxon>Ranunculales</taxon>
        <taxon>Papaveraceae</taxon>
        <taxon>Papaveroideae</taxon>
        <taxon>Macleaya</taxon>
    </lineage>
</organism>
<evidence type="ECO:0000313" key="3">
    <source>
        <dbReference type="Proteomes" id="UP000195402"/>
    </source>
</evidence>
<evidence type="ECO:0000313" key="2">
    <source>
        <dbReference type="EMBL" id="OVA14667.1"/>
    </source>
</evidence>
<protein>
    <submittedName>
        <fullName evidence="2">Uncharacterized protein</fullName>
    </submittedName>
</protein>